<evidence type="ECO:0000259" key="4">
    <source>
        <dbReference type="Pfam" id="PF10254"/>
    </source>
</evidence>
<feature type="region of interest" description="Disordered" evidence="3">
    <location>
        <begin position="353"/>
        <end position="453"/>
    </location>
</feature>
<sequence>MHAANNRSTIAPGSLINYVALALALSRYHYLLPIAPPHTPATLPHTVKHRYDVMGYKRTLRSNDVNVAPVNGIIDVDLDISFTLQYPHFVKRKSNCLQVLLQRRKKYKNRPIPGGFKTLAVGTINLTDVIQSTVGRELALYPVDAKLDDSFSGLHGHLGGSSSSTPVQSTAPLAKLYFLTCQSQPLEPQEEVAVTGRKGKENEPPGDFSDDEADDDSTNEEIGGSDSDPALNMDDAVATSSRQANRRNLRRPFAKPTSGFKQAPASSRKFARQKNLKQKFVALLKKFKISEEALDAADSRTGGAAPTSQELEALFEELENLSDSGPELEMDKVSIVSNPRPGLRPYFNSVTGSKEVLPGMDEDPCGMFGSEESKESDVDTTTDPENFPPDPSSYSPKRHPAIPPQKQPLEARKSDGLITIKSSEKNASASDKSATGGLDKKKRFSSKPAMSDLSADRMAFPPAMTHSSTAGSLAAAIGGQASGQPSGQASGHPRLRVVSVPDQRQVAALATGSGGSAPSSPRVLTGVDLPAMRHPPVSEQLSATLKPDEPVGVGERVWLVSAADVHCPAVVAAWRTVQPRLIVATTLADVRIAVGAVVSRIQKFCNSNSAQPKTTSMCLIGGDRFVSFALRAYLELFAQKASDWQHYLRFTIVAPASSVISRFLASTDATFSTSTFCDALWKEWWDRTELSASDINDVTQRVQRYLLAAKGAVGMPVGEAMLQLRDKGAGSSDENSQLFVPFLVDVRVGQSADGDECIPGADSYPIGSSPRDDSQLLVSQGSPPSSPHVLHGSGSTEAQELHIEYWATPSALCGQSSNNNEPMSSSSMTSSPLASNSGQMPLSVTPGKKDSLSGAGVKYSMKTAFRALAVCRGHPDAVPPTLSLQFVKEKKKDKMFQKLGMKNRQKGEPDCGSVQNVPHVSRLICSSKHSTFRVSIDGVDWTNVKFFQTSAQWQTHVKQFPLSVCFGD</sequence>
<dbReference type="Pfam" id="PF25332">
    <property type="entry name" value="C2_PACS_N"/>
    <property type="match status" value="1"/>
</dbReference>
<proteinExistence type="inferred from homology"/>
<dbReference type="GO" id="GO:0072659">
    <property type="term" value="P:protein localization to plasma membrane"/>
    <property type="evidence" value="ECO:0007669"/>
    <property type="project" value="TreeGrafter"/>
</dbReference>
<keyword evidence="2" id="KW-0597">Phosphoprotein</keyword>
<dbReference type="Pfam" id="PF10254">
    <property type="entry name" value="Pacs-1"/>
    <property type="match status" value="1"/>
</dbReference>
<dbReference type="Proteomes" id="UP000887566">
    <property type="component" value="Unplaced"/>
</dbReference>
<evidence type="ECO:0000256" key="3">
    <source>
        <dbReference type="SAM" id="MobiDB-lite"/>
    </source>
</evidence>
<dbReference type="InterPro" id="IPR019381">
    <property type="entry name" value="PACS1/2_C"/>
</dbReference>
<feature type="domain" description="Phosphofurin acidic cluster sorting protein 1/2 C-terminal" evidence="4">
    <location>
        <begin position="537"/>
        <end position="964"/>
    </location>
</feature>
<dbReference type="WBParaSite" id="PSAMB.scaffold596size46246.g7175.t1">
    <property type="protein sequence ID" value="PSAMB.scaffold596size46246.g7175.t1"/>
    <property type="gene ID" value="PSAMB.scaffold596size46246.g7175"/>
</dbReference>
<evidence type="ECO:0000259" key="5">
    <source>
        <dbReference type="Pfam" id="PF25332"/>
    </source>
</evidence>
<feature type="compositionally biased region" description="Acidic residues" evidence="3">
    <location>
        <begin position="208"/>
        <end position="219"/>
    </location>
</feature>
<dbReference type="PANTHER" id="PTHR13280">
    <property type="entry name" value="PHOSPHOFURIN ACIDIC CLUSTER SORTING PROTEIN"/>
    <property type="match status" value="1"/>
</dbReference>
<organism evidence="6 7">
    <name type="scientific">Plectus sambesii</name>
    <dbReference type="NCBI Taxonomy" id="2011161"/>
    <lineage>
        <taxon>Eukaryota</taxon>
        <taxon>Metazoa</taxon>
        <taxon>Ecdysozoa</taxon>
        <taxon>Nematoda</taxon>
        <taxon>Chromadorea</taxon>
        <taxon>Plectida</taxon>
        <taxon>Plectina</taxon>
        <taxon>Plectoidea</taxon>
        <taxon>Plectidae</taxon>
        <taxon>Plectus</taxon>
    </lineage>
</organism>
<comment type="similarity">
    <text evidence="1">Belongs to the PACS family.</text>
</comment>
<dbReference type="AlphaFoldDB" id="A0A914X0I9"/>
<feature type="region of interest" description="Disordered" evidence="3">
    <location>
        <begin position="188"/>
        <end position="271"/>
    </location>
</feature>
<reference evidence="7" key="1">
    <citation type="submission" date="2022-11" db="UniProtKB">
        <authorList>
            <consortium name="WormBaseParasite"/>
        </authorList>
    </citation>
    <scope>IDENTIFICATION</scope>
</reference>
<feature type="compositionally biased region" description="Basic residues" evidence="3">
    <location>
        <begin position="244"/>
        <end position="253"/>
    </location>
</feature>
<evidence type="ECO:0000256" key="2">
    <source>
        <dbReference type="ARBA" id="ARBA00022553"/>
    </source>
</evidence>
<feature type="region of interest" description="Disordered" evidence="3">
    <location>
        <begin position="754"/>
        <end position="794"/>
    </location>
</feature>
<protein>
    <submittedName>
        <fullName evidence="7">Phosphofurin acidic cluster sorting protein 2</fullName>
    </submittedName>
</protein>
<keyword evidence="6" id="KW-1185">Reference proteome</keyword>
<feature type="domain" description="Phosphofurin acidic cluster sorting protein 1/2 N-terminal C2" evidence="5">
    <location>
        <begin position="54"/>
        <end position="146"/>
    </location>
</feature>
<accession>A0A914X0I9</accession>
<evidence type="ECO:0000256" key="1">
    <source>
        <dbReference type="ARBA" id="ARBA00008590"/>
    </source>
</evidence>
<feature type="region of interest" description="Disordered" evidence="3">
    <location>
        <begin position="814"/>
        <end position="853"/>
    </location>
</feature>
<evidence type="ECO:0000313" key="7">
    <source>
        <dbReference type="WBParaSite" id="PSAMB.scaffold596size46246.g7175.t1"/>
    </source>
</evidence>
<evidence type="ECO:0000313" key="6">
    <source>
        <dbReference type="Proteomes" id="UP000887566"/>
    </source>
</evidence>
<dbReference type="PANTHER" id="PTHR13280:SF17">
    <property type="entry name" value="KRUEPPEL TARGET AT 95D, ISOFORM A"/>
    <property type="match status" value="1"/>
</dbReference>
<dbReference type="InterPro" id="IPR057541">
    <property type="entry name" value="PACS1/2_N"/>
</dbReference>
<name>A0A914X0I9_9BILA</name>
<feature type="compositionally biased region" description="Low complexity" evidence="3">
    <location>
        <begin position="816"/>
        <end position="837"/>
    </location>
</feature>